<dbReference type="EMBL" id="JAQMLU010000024">
    <property type="protein sequence ID" value="MDB8751150.1"/>
    <property type="molecule type" value="Genomic_DNA"/>
</dbReference>
<evidence type="ECO:0000313" key="3">
    <source>
        <dbReference type="Proteomes" id="UP001211421"/>
    </source>
</evidence>
<dbReference type="AlphaFoldDB" id="A0AAW6DUE9"/>
<proteinExistence type="predicted"/>
<protein>
    <submittedName>
        <fullName evidence="1">PD-(D/E)XK nuclease family transposase</fullName>
    </submittedName>
</protein>
<evidence type="ECO:0000313" key="2">
    <source>
        <dbReference type="EMBL" id="MDB8751150.1"/>
    </source>
</evidence>
<accession>A0AAW6DUE9</accession>
<comment type="caution">
    <text evidence="1">The sequence shown here is derived from an EMBL/GenBank/DDBJ whole genome shotgun (WGS) entry which is preliminary data.</text>
</comment>
<reference evidence="1" key="1">
    <citation type="submission" date="2023-01" db="EMBL/GenBank/DDBJ databases">
        <title>Human gut microbiome strain richness.</title>
        <authorList>
            <person name="Chen-Liaw A."/>
        </authorList>
    </citation>
    <scope>NUCLEOTIDE SEQUENCE</scope>
    <source>
        <strain evidence="2">D43st1_D9_D43t1_170807</strain>
        <strain evidence="1">D59st1_B8_D59t2_181005</strain>
    </source>
</reference>
<dbReference type="Pfam" id="PF12784">
    <property type="entry name" value="PDDEXK_2"/>
    <property type="match status" value="1"/>
</dbReference>
<evidence type="ECO:0000313" key="1">
    <source>
        <dbReference type="EMBL" id="MDB8741138.1"/>
    </source>
</evidence>
<dbReference type="Proteomes" id="UP001211421">
    <property type="component" value="Unassembled WGS sequence"/>
</dbReference>
<gene>
    <name evidence="1" type="ORF">PNV70_03535</name>
    <name evidence="2" type="ORF">PNW00_11920</name>
</gene>
<dbReference type="EMBL" id="JAQMLS010000002">
    <property type="protein sequence ID" value="MDB8741138.1"/>
    <property type="molecule type" value="Genomic_DNA"/>
</dbReference>
<dbReference type="Proteomes" id="UP001213042">
    <property type="component" value="Unassembled WGS sequence"/>
</dbReference>
<dbReference type="RefSeq" id="WP_195221654.1">
    <property type="nucleotide sequence ID" value="NZ_CAKVSD010000012.1"/>
</dbReference>
<sequence length="273" mass="31795">MAKIKPILTPEEERQQNLEQLAKYRPLDDDFMRELFRNNLELAQYVLRIIIGKPDLKLTKEETQYDLQHLFGERSICLDVFGVDDENQQYDIEVQRQDKGASPQRARYHSSAMDVDNLREKQQFEKLPNTYVIFITENDFFGKGKAVYPIERMNLATGEPFNDGEHILYINGAYENKDDNSDLAKLIHDFRCSKADEMLLSPLADRTRFFKETPEGVDYMCKAMEERITEEKLRIAYNLLQLGTVSKEDIAKATKLPIEAINELEEEMKNVPA</sequence>
<name>A0AAW6DUE9_9FIRM</name>
<organism evidence="1 3">
    <name type="scientific">Ruminococcus bicirculans</name>
    <name type="common">ex Wegman et al. 2014</name>
    <dbReference type="NCBI Taxonomy" id="1160721"/>
    <lineage>
        <taxon>Bacteria</taxon>
        <taxon>Bacillati</taxon>
        <taxon>Bacillota</taxon>
        <taxon>Clostridia</taxon>
        <taxon>Eubacteriales</taxon>
        <taxon>Oscillospiraceae</taxon>
        <taxon>Ruminococcus</taxon>
    </lineage>
</organism>